<protein>
    <submittedName>
        <fullName evidence="1">Uncharacterized protein</fullName>
    </submittedName>
</protein>
<dbReference type="EMBL" id="CM042024">
    <property type="protein sequence ID" value="KAI3811067.1"/>
    <property type="molecule type" value="Genomic_DNA"/>
</dbReference>
<keyword evidence="2" id="KW-1185">Reference proteome</keyword>
<sequence>MLEEDEKFKKAPTALMSKQLSNCEWEIEIEDAEGEFDEALMAEIEVSERTAESESECALKTENKGKGKAAADDDIETFSDSESEVTYTRKIKALLKDNVTFKEYLDKKDVLIKDLSDKPIAYETDLIKERVLITKWKMERNVLDECVNKQRKVYIKDGLDVKTGCGEDEVEIDGVKSFSTFNKQCTREFIRDCMQYLDFKCDLKKYVNACDNHDLETCYEFDISNVSTCSTNSVCDASDCVSEVSSTSTFFDKVVHTAREYIPIHKNSFLAEDVILDKFGNPLIQYYDLSHEKPKKNDFIAPENHILMSDQESKRFVQVKINAPINFQSEIKVSNKVSIKGKSVDVKDKFIDLKDKPAQSKGKNCKHKSSESNFKGYKEISKGHVNKKASENDKVSESGVIRCYSRDYMLSMDHSEFYSNACRDYMLPKFVDKGVEICEEN</sequence>
<accession>A0ACB9IT99</accession>
<organism evidence="1 2">
    <name type="scientific">Smallanthus sonchifolius</name>
    <dbReference type="NCBI Taxonomy" id="185202"/>
    <lineage>
        <taxon>Eukaryota</taxon>
        <taxon>Viridiplantae</taxon>
        <taxon>Streptophyta</taxon>
        <taxon>Embryophyta</taxon>
        <taxon>Tracheophyta</taxon>
        <taxon>Spermatophyta</taxon>
        <taxon>Magnoliopsida</taxon>
        <taxon>eudicotyledons</taxon>
        <taxon>Gunneridae</taxon>
        <taxon>Pentapetalae</taxon>
        <taxon>asterids</taxon>
        <taxon>campanulids</taxon>
        <taxon>Asterales</taxon>
        <taxon>Asteraceae</taxon>
        <taxon>Asteroideae</taxon>
        <taxon>Heliantheae alliance</taxon>
        <taxon>Millerieae</taxon>
        <taxon>Smallanthus</taxon>
    </lineage>
</organism>
<name>A0ACB9IT99_9ASTR</name>
<reference evidence="1 2" key="2">
    <citation type="journal article" date="2022" name="Mol. Ecol. Resour.">
        <title>The genomes of chicory, endive, great burdock and yacon provide insights into Asteraceae paleo-polyploidization history and plant inulin production.</title>
        <authorList>
            <person name="Fan W."/>
            <person name="Wang S."/>
            <person name="Wang H."/>
            <person name="Wang A."/>
            <person name="Jiang F."/>
            <person name="Liu H."/>
            <person name="Zhao H."/>
            <person name="Xu D."/>
            <person name="Zhang Y."/>
        </authorList>
    </citation>
    <scope>NUCLEOTIDE SEQUENCE [LARGE SCALE GENOMIC DNA]</scope>
    <source>
        <strain evidence="2">cv. Yunnan</strain>
        <tissue evidence="1">Leaves</tissue>
    </source>
</reference>
<comment type="caution">
    <text evidence="1">The sequence shown here is derived from an EMBL/GenBank/DDBJ whole genome shotgun (WGS) entry which is preliminary data.</text>
</comment>
<dbReference type="Proteomes" id="UP001056120">
    <property type="component" value="Linkage Group LG07"/>
</dbReference>
<evidence type="ECO:0000313" key="2">
    <source>
        <dbReference type="Proteomes" id="UP001056120"/>
    </source>
</evidence>
<gene>
    <name evidence="1" type="ORF">L1987_20783</name>
</gene>
<proteinExistence type="predicted"/>
<reference evidence="2" key="1">
    <citation type="journal article" date="2022" name="Mol. Ecol. Resour.">
        <title>The genomes of chicory, endive, great burdock and yacon provide insights into Asteraceae palaeo-polyploidization history and plant inulin production.</title>
        <authorList>
            <person name="Fan W."/>
            <person name="Wang S."/>
            <person name="Wang H."/>
            <person name="Wang A."/>
            <person name="Jiang F."/>
            <person name="Liu H."/>
            <person name="Zhao H."/>
            <person name="Xu D."/>
            <person name="Zhang Y."/>
        </authorList>
    </citation>
    <scope>NUCLEOTIDE SEQUENCE [LARGE SCALE GENOMIC DNA]</scope>
    <source>
        <strain evidence="2">cv. Yunnan</strain>
    </source>
</reference>
<evidence type="ECO:0000313" key="1">
    <source>
        <dbReference type="EMBL" id="KAI3811067.1"/>
    </source>
</evidence>